<evidence type="ECO:0000313" key="2">
    <source>
        <dbReference type="Proteomes" id="UP000078200"/>
    </source>
</evidence>
<evidence type="ECO:0000313" key="1">
    <source>
        <dbReference type="EnsemblMetazoa" id="GAUT046672-PA"/>
    </source>
</evidence>
<reference evidence="1" key="1">
    <citation type="submission" date="2020-05" db="UniProtKB">
        <authorList>
            <consortium name="EnsemblMetazoa"/>
        </authorList>
    </citation>
    <scope>IDENTIFICATION</scope>
    <source>
        <strain evidence="1">TTRI</strain>
    </source>
</reference>
<protein>
    <submittedName>
        <fullName evidence="1">Uncharacterized protein</fullName>
    </submittedName>
</protein>
<sequence>MATTFLPSIFCKTLCYTPAEKRRYNNDALSENANDVAGELQECVLLTKAYGCCDHIHESSALVRQCGWVWGGQQRAYNVIIRPGTDGDSVGASGSDDGVDEYGVDEDSVDDDVQASGNVAFDIGDMYSDTSSRYDGFCLAFLIASRDLVEKKGTSTLFMNRVLPAIRDVYILCYILKVWIYPYNIIKQEYQKIVSGTDGLNSSEEKAAAMLTDGVGNFTEVFDFILNSAFAEAN</sequence>
<accession>A0A1A9VT48</accession>
<keyword evidence="2" id="KW-1185">Reference proteome</keyword>
<name>A0A1A9VT48_GLOAU</name>
<proteinExistence type="predicted"/>
<dbReference type="Proteomes" id="UP000078200">
    <property type="component" value="Unassembled WGS sequence"/>
</dbReference>
<dbReference type="VEuPathDB" id="VectorBase:GAUT046672"/>
<dbReference type="AlphaFoldDB" id="A0A1A9VT48"/>
<dbReference type="EnsemblMetazoa" id="GAUT046672-RA">
    <property type="protein sequence ID" value="GAUT046672-PA"/>
    <property type="gene ID" value="GAUT046672"/>
</dbReference>
<organism evidence="1 2">
    <name type="scientific">Glossina austeni</name>
    <name type="common">Savannah tsetse fly</name>
    <dbReference type="NCBI Taxonomy" id="7395"/>
    <lineage>
        <taxon>Eukaryota</taxon>
        <taxon>Metazoa</taxon>
        <taxon>Ecdysozoa</taxon>
        <taxon>Arthropoda</taxon>
        <taxon>Hexapoda</taxon>
        <taxon>Insecta</taxon>
        <taxon>Pterygota</taxon>
        <taxon>Neoptera</taxon>
        <taxon>Endopterygota</taxon>
        <taxon>Diptera</taxon>
        <taxon>Brachycera</taxon>
        <taxon>Muscomorpha</taxon>
        <taxon>Hippoboscoidea</taxon>
        <taxon>Glossinidae</taxon>
        <taxon>Glossina</taxon>
    </lineage>
</organism>